<proteinExistence type="predicted"/>
<feature type="transmembrane region" description="Helical" evidence="1">
    <location>
        <begin position="51"/>
        <end position="71"/>
    </location>
</feature>
<feature type="transmembrane region" description="Helical" evidence="1">
    <location>
        <begin position="21"/>
        <end position="39"/>
    </location>
</feature>
<accession>A0A1R2B3B8</accession>
<keyword evidence="1" id="KW-0472">Membrane</keyword>
<evidence type="ECO:0000313" key="3">
    <source>
        <dbReference type="Proteomes" id="UP000187209"/>
    </source>
</evidence>
<protein>
    <submittedName>
        <fullName evidence="2">Uncharacterized protein</fullName>
    </submittedName>
</protein>
<dbReference type="Proteomes" id="UP000187209">
    <property type="component" value="Unassembled WGS sequence"/>
</dbReference>
<feature type="transmembrane region" description="Helical" evidence="1">
    <location>
        <begin position="83"/>
        <end position="106"/>
    </location>
</feature>
<feature type="transmembrane region" description="Helical" evidence="1">
    <location>
        <begin position="118"/>
        <end position="140"/>
    </location>
</feature>
<dbReference type="EMBL" id="MPUH01001009">
    <property type="protein sequence ID" value="OMJ71246.1"/>
    <property type="molecule type" value="Genomic_DNA"/>
</dbReference>
<name>A0A1R2B3B8_9CILI</name>
<evidence type="ECO:0000256" key="1">
    <source>
        <dbReference type="SAM" id="Phobius"/>
    </source>
</evidence>
<reference evidence="2 3" key="1">
    <citation type="submission" date="2016-11" db="EMBL/GenBank/DDBJ databases">
        <title>The macronuclear genome of Stentor coeruleus: a giant cell with tiny introns.</title>
        <authorList>
            <person name="Slabodnick M."/>
            <person name="Ruby J.G."/>
            <person name="Reiff S.B."/>
            <person name="Swart E.C."/>
            <person name="Gosai S."/>
            <person name="Prabakaran S."/>
            <person name="Witkowska E."/>
            <person name="Larue G.E."/>
            <person name="Fisher S."/>
            <person name="Freeman R.M."/>
            <person name="Gunawardena J."/>
            <person name="Chu W."/>
            <person name="Stover N.A."/>
            <person name="Gregory B.D."/>
            <person name="Nowacki M."/>
            <person name="Derisi J."/>
            <person name="Roy S.W."/>
            <person name="Marshall W.F."/>
            <person name="Sood P."/>
        </authorList>
    </citation>
    <scope>NUCLEOTIDE SEQUENCE [LARGE SCALE GENOMIC DNA]</scope>
    <source>
        <strain evidence="2">WM001</strain>
    </source>
</reference>
<keyword evidence="1" id="KW-1133">Transmembrane helix</keyword>
<dbReference type="AlphaFoldDB" id="A0A1R2B3B8"/>
<evidence type="ECO:0000313" key="2">
    <source>
        <dbReference type="EMBL" id="OMJ71246.1"/>
    </source>
</evidence>
<keyword evidence="1" id="KW-0812">Transmembrane</keyword>
<comment type="caution">
    <text evidence="2">The sequence shown here is derived from an EMBL/GenBank/DDBJ whole genome shotgun (WGS) entry which is preliminary data.</text>
</comment>
<feature type="transmembrane region" description="Helical" evidence="1">
    <location>
        <begin position="176"/>
        <end position="197"/>
    </location>
</feature>
<gene>
    <name evidence="2" type="ORF">SteCoe_30589</name>
</gene>
<feature type="transmembrane region" description="Helical" evidence="1">
    <location>
        <begin position="152"/>
        <end position="170"/>
    </location>
</feature>
<keyword evidence="3" id="KW-1185">Reference proteome</keyword>
<organism evidence="2 3">
    <name type="scientific">Stentor coeruleus</name>
    <dbReference type="NCBI Taxonomy" id="5963"/>
    <lineage>
        <taxon>Eukaryota</taxon>
        <taxon>Sar</taxon>
        <taxon>Alveolata</taxon>
        <taxon>Ciliophora</taxon>
        <taxon>Postciliodesmatophora</taxon>
        <taxon>Heterotrichea</taxon>
        <taxon>Heterotrichida</taxon>
        <taxon>Stentoridae</taxon>
        <taxon>Stentor</taxon>
    </lineage>
</organism>
<sequence length="218" mass="24822">MCLDFYPSSMESIKSSNHRKFLKYYRIGALILYIIGFLIDRDGYFEFYGSIFNSKITIGAFYFFITLLPYFHIDFWDVIDKVACISFLMSWAMILPLAILEPAYIISVNILSPTGPLFTIKTIDLCFGYILPVVLLVIDYALNKVSFIREQYVFALGYCIAAVFFGGFPSESDVEAFIPGVFIALRIFIIVFGLIFLEIGRAIKNKLNGNSDLNQGFL</sequence>